<accession>A0A849BXJ2</accession>
<sequence length="1104" mass="118844">MPNSRPFELADLDKVALPSDPTIAPDGSRVIYVLRTVDGDADRDIRSLWQVRPGVEPVRLTRGVADTSPRWSPDGRWIAFLRAENGPAQLWRLPADGGEPEQLTDLPLGAGAPVWSPDSTRIAFSAPVDTAGASSATEPMRTDRRFYKLDGTGFLRGFRSHIFIFDIVSRSTRQVTDGDFHAGTPAWSPDGTRLTFADSLADGDPACSAARIVEADALRRTPSRIGPAAGAVAAVTWSAAGDNLLAVAAPDTEVRNNRLLLIPVDGGGSTDLTAGFDRNVMAGHPGYPGALPHSTASGAALFCVRDRGCTHLYITGEGRPRALVDGDRVVSGLSVAANRAAFVVSTAESFAEIAILDLDTGVEQILTTHALPDIAPIPVRERVFTISDGTEVHGWLLRDPAAPTPGPLLVDAHGGPHNAWNAVWDPAHAYHQVLAARGWTVLLLNPRGSDGYGEDFLRAAVGGWGVADERDFLEPIDTLIAERLVDPARIALCGYSYGGYIACWLPTRTDRFAAVVAGGVVSDLVSLTGTSDAGGELTRAEFGTAYLEDPGAIARMNPLAHAARATAPTLVLQGGADERCPVGQAEQWYTALRDRGVPAELVLYPEASHLFILDGRPSHRADYNRRIIEWVVRHTRVSTSPGVPSAIAPLDAAHWQRRLDVIATRHGIPGVVLAISHGDQMIEAAHGVLALNTGVETTVDSLFQIGSITKVWTATVIMRLVDQGKLDLDAPLIEMLPELRLSDPDTTKRITMRHLLTHTSGIDGDVFTDTGRGDDCLERYVPELADVMCEPIEAIWSYCNSGYSLAGRVIEVLTGLTWDAAMREMLFTPLGLEYTVTLPEEALLHRAAVGHVPGPDGALRRADRWMLPRSAGPAGLITARARDLLTFARMHLDDGVAPDGRRLLPTELVRQMRAEQAVLPGIGPGESDSWGLGWFRCDWNGHRVFGHDGGTIGQGALLRVLPEHRLAFTILTNGGAIGKVFSELSAEIATELAGVTPPEPVVPPADPPPLESGRYIGVYESSDKRCEITDTGDGLLLRFVLLGSMGDLGFPEQKMSLVPVADDTFVADYDGRGWIRVYFLYADDGTQYVFFGGRAIRRRRDGDA</sequence>
<dbReference type="RefSeq" id="WP_067520900.1">
    <property type="nucleotide sequence ID" value="NZ_JABELX010000005.1"/>
</dbReference>
<dbReference type="EMBL" id="JABELX010000005">
    <property type="protein sequence ID" value="NNH71293.1"/>
    <property type="molecule type" value="Genomic_DNA"/>
</dbReference>
<dbReference type="GO" id="GO:0008236">
    <property type="term" value="F:serine-type peptidase activity"/>
    <property type="evidence" value="ECO:0007669"/>
    <property type="project" value="InterPro"/>
</dbReference>
<dbReference type="InterPro" id="IPR050491">
    <property type="entry name" value="AmpC-like"/>
</dbReference>
<dbReference type="InterPro" id="IPR011042">
    <property type="entry name" value="6-blade_b-propeller_TolB-like"/>
</dbReference>
<evidence type="ECO:0000259" key="2">
    <source>
        <dbReference type="Pfam" id="PF00326"/>
    </source>
</evidence>
<protein>
    <submittedName>
        <fullName evidence="3">Serine hydrolase</fullName>
    </submittedName>
</protein>
<dbReference type="Pfam" id="PF00144">
    <property type="entry name" value="Beta-lactamase"/>
    <property type="match status" value="1"/>
</dbReference>
<dbReference type="AlphaFoldDB" id="A0A849BXJ2"/>
<proteinExistence type="predicted"/>
<dbReference type="PANTHER" id="PTHR46825:SF15">
    <property type="entry name" value="BETA-LACTAMASE-RELATED DOMAIN-CONTAINING PROTEIN"/>
    <property type="match status" value="1"/>
</dbReference>
<dbReference type="GO" id="GO:0006508">
    <property type="term" value="P:proteolysis"/>
    <property type="evidence" value="ECO:0007669"/>
    <property type="project" value="InterPro"/>
</dbReference>
<keyword evidence="4" id="KW-1185">Reference proteome</keyword>
<dbReference type="Gene3D" id="3.40.50.1820">
    <property type="entry name" value="alpha/beta hydrolase"/>
    <property type="match status" value="1"/>
</dbReference>
<dbReference type="SUPFAM" id="SSF53474">
    <property type="entry name" value="alpha/beta-Hydrolases"/>
    <property type="match status" value="1"/>
</dbReference>
<evidence type="ECO:0000259" key="1">
    <source>
        <dbReference type="Pfam" id="PF00144"/>
    </source>
</evidence>
<dbReference type="InterPro" id="IPR001466">
    <property type="entry name" value="Beta-lactam-related"/>
</dbReference>
<evidence type="ECO:0000313" key="3">
    <source>
        <dbReference type="EMBL" id="NNH71293.1"/>
    </source>
</evidence>
<dbReference type="InterPro" id="IPR012338">
    <property type="entry name" value="Beta-lactam/transpept-like"/>
</dbReference>
<dbReference type="Proteomes" id="UP000586827">
    <property type="component" value="Unassembled WGS sequence"/>
</dbReference>
<dbReference type="Pfam" id="PF00326">
    <property type="entry name" value="Peptidase_S9"/>
    <property type="match status" value="1"/>
</dbReference>
<dbReference type="Gene3D" id="3.40.710.10">
    <property type="entry name" value="DD-peptidase/beta-lactamase superfamily"/>
    <property type="match status" value="1"/>
</dbReference>
<organism evidence="3 4">
    <name type="scientific">Nocardia uniformis</name>
    <dbReference type="NCBI Taxonomy" id="53432"/>
    <lineage>
        <taxon>Bacteria</taxon>
        <taxon>Bacillati</taxon>
        <taxon>Actinomycetota</taxon>
        <taxon>Actinomycetes</taxon>
        <taxon>Mycobacteriales</taxon>
        <taxon>Nocardiaceae</taxon>
        <taxon>Nocardia</taxon>
    </lineage>
</organism>
<dbReference type="SUPFAM" id="SSF56601">
    <property type="entry name" value="beta-lactamase/transpeptidase-like"/>
    <property type="match status" value="1"/>
</dbReference>
<dbReference type="InterPro" id="IPR029058">
    <property type="entry name" value="AB_hydrolase_fold"/>
</dbReference>
<name>A0A849BXJ2_9NOCA</name>
<dbReference type="InterPro" id="IPR011659">
    <property type="entry name" value="WD40"/>
</dbReference>
<comment type="caution">
    <text evidence="3">The sequence shown here is derived from an EMBL/GenBank/DDBJ whole genome shotgun (WGS) entry which is preliminary data.</text>
</comment>
<dbReference type="Gene3D" id="2.120.10.30">
    <property type="entry name" value="TolB, C-terminal domain"/>
    <property type="match status" value="2"/>
</dbReference>
<dbReference type="InterPro" id="IPR001375">
    <property type="entry name" value="Peptidase_S9_cat"/>
</dbReference>
<dbReference type="PANTHER" id="PTHR46825">
    <property type="entry name" value="D-ALANYL-D-ALANINE-CARBOXYPEPTIDASE/ENDOPEPTIDASE AMPH"/>
    <property type="match status" value="1"/>
</dbReference>
<gene>
    <name evidence="3" type="ORF">HLB23_15725</name>
</gene>
<feature type="domain" description="Peptidase S9 prolyl oligopeptidase catalytic" evidence="2">
    <location>
        <begin position="431"/>
        <end position="635"/>
    </location>
</feature>
<dbReference type="Pfam" id="PF07676">
    <property type="entry name" value="PD40"/>
    <property type="match status" value="3"/>
</dbReference>
<feature type="domain" description="Beta-lactamase-related" evidence="1">
    <location>
        <begin position="662"/>
        <end position="975"/>
    </location>
</feature>
<keyword evidence="3" id="KW-0378">Hydrolase</keyword>
<reference evidence="3 4" key="1">
    <citation type="submission" date="2020-05" db="EMBL/GenBank/DDBJ databases">
        <title>MicrobeNet Type strains.</title>
        <authorList>
            <person name="Nicholson A.C."/>
        </authorList>
    </citation>
    <scope>NUCLEOTIDE SEQUENCE [LARGE SCALE GENOMIC DNA]</scope>
    <source>
        <strain evidence="3 4">JCM 3224</strain>
    </source>
</reference>
<dbReference type="SUPFAM" id="SSF69322">
    <property type="entry name" value="Tricorn protease domain 2"/>
    <property type="match status" value="1"/>
</dbReference>
<evidence type="ECO:0000313" key="4">
    <source>
        <dbReference type="Proteomes" id="UP000586827"/>
    </source>
</evidence>